<dbReference type="Gene3D" id="3.40.50.720">
    <property type="entry name" value="NAD(P)-binding Rossmann-like Domain"/>
    <property type="match status" value="1"/>
</dbReference>
<evidence type="ECO:0000313" key="13">
    <source>
        <dbReference type="RefSeq" id="XP_002732600.1"/>
    </source>
</evidence>
<keyword evidence="4" id="KW-0963">Cytoplasm</keyword>
<evidence type="ECO:0000256" key="7">
    <source>
        <dbReference type="ARBA" id="ARBA00023027"/>
    </source>
</evidence>
<comment type="subcellular location">
    <subcellularLocation>
        <location evidence="1">Cytoplasm</location>
    </subcellularLocation>
</comment>
<dbReference type="InterPro" id="IPR006180">
    <property type="entry name" value="3-OHacyl-CoA_DH_CS"/>
</dbReference>
<dbReference type="Pfam" id="PF02737">
    <property type="entry name" value="3HCDH_N"/>
    <property type="match status" value="1"/>
</dbReference>
<evidence type="ECO:0000256" key="2">
    <source>
        <dbReference type="ARBA" id="ARBA00009463"/>
    </source>
</evidence>
<comment type="similarity">
    <text evidence="2">Belongs to the 3-hydroxyacyl-CoA dehydrogenase family.</text>
</comment>
<organism evidence="12 13">
    <name type="scientific">Saccoglossus kowalevskii</name>
    <name type="common">Acorn worm</name>
    <dbReference type="NCBI Taxonomy" id="10224"/>
    <lineage>
        <taxon>Eukaryota</taxon>
        <taxon>Metazoa</taxon>
        <taxon>Hemichordata</taxon>
        <taxon>Enteropneusta</taxon>
        <taxon>Harrimaniidae</taxon>
        <taxon>Saccoglossus</taxon>
    </lineage>
</organism>
<dbReference type="InterPro" id="IPR022694">
    <property type="entry name" value="3-OHacyl-CoA_DH"/>
</dbReference>
<keyword evidence="5" id="KW-0597">Phosphoprotein</keyword>
<dbReference type="GeneID" id="100374307"/>
<dbReference type="InterPro" id="IPR036291">
    <property type="entry name" value="NAD(P)-bd_dom_sf"/>
</dbReference>
<dbReference type="RefSeq" id="XP_002732600.1">
    <property type="nucleotide sequence ID" value="XM_002732554.2"/>
</dbReference>
<evidence type="ECO:0000256" key="3">
    <source>
        <dbReference type="ARBA" id="ARBA00011738"/>
    </source>
</evidence>
<evidence type="ECO:0000256" key="1">
    <source>
        <dbReference type="ARBA" id="ARBA00004496"/>
    </source>
</evidence>
<dbReference type="InterPro" id="IPR006176">
    <property type="entry name" value="3-OHacyl-CoA_DH_NAD-bd"/>
</dbReference>
<proteinExistence type="inferred from homology"/>
<evidence type="ECO:0000259" key="11">
    <source>
        <dbReference type="Pfam" id="PF02737"/>
    </source>
</evidence>
<dbReference type="PANTHER" id="PTHR48075:SF1">
    <property type="entry name" value="LAMBDA-CRYSTALLIN HOMOLOG"/>
    <property type="match status" value="1"/>
</dbReference>
<sequence>MASNTAPTGVKNEKVAIVGSGLIGQSWAMLFAGAGYNVSLFDIDPSFVAKAINNIKEQLHELEKSGMLKGALTADEQFGLISGCDNLSTAAKGAKHIQECVPEELELKKKVMSQIDSVADDHTVLSSSTSTLVPSLFTEDLKHRHNALVSHPVNPPYYVPFVEIVPAPWTDKSVVTNTKILLEEIGLKPITMTKEKPGFVLNRIQYAIINECYRLVEEGVVNTEDVDTCMKWGLGMRYAFMGVFETIHLNAEGAKNYCERYAEGMKNVSRDFGPIPSFTGPFVDKMQEEICESIPLDKLAERRQWRDKRLIALAKLKKEMDEADDK</sequence>
<dbReference type="PROSITE" id="PS00067">
    <property type="entry name" value="3HCDH"/>
    <property type="match status" value="1"/>
</dbReference>
<keyword evidence="7" id="KW-0520">NAD</keyword>
<keyword evidence="6" id="KW-0560">Oxidoreductase</keyword>
<reference evidence="13" key="1">
    <citation type="submission" date="2025-08" db="UniProtKB">
        <authorList>
            <consortium name="RefSeq"/>
        </authorList>
    </citation>
    <scope>IDENTIFICATION</scope>
    <source>
        <tissue evidence="13">Testes</tissue>
    </source>
</reference>
<evidence type="ECO:0000259" key="10">
    <source>
        <dbReference type="Pfam" id="PF00725"/>
    </source>
</evidence>
<dbReference type="PANTHER" id="PTHR48075">
    <property type="entry name" value="3-HYDROXYACYL-COA DEHYDROGENASE FAMILY PROTEIN"/>
    <property type="match status" value="1"/>
</dbReference>
<evidence type="ECO:0000256" key="5">
    <source>
        <dbReference type="ARBA" id="ARBA00022553"/>
    </source>
</evidence>
<evidence type="ECO:0000313" key="12">
    <source>
        <dbReference type="Proteomes" id="UP000694865"/>
    </source>
</evidence>
<dbReference type="Gene3D" id="1.10.1040.10">
    <property type="entry name" value="N-(1-d-carboxylethyl)-l-norvaline Dehydrogenase, domain 2"/>
    <property type="match status" value="1"/>
</dbReference>
<feature type="domain" description="3-hydroxyacyl-CoA dehydrogenase NAD binding" evidence="11">
    <location>
        <begin position="14"/>
        <end position="194"/>
    </location>
</feature>
<comment type="subunit">
    <text evidence="3">Homodimer.</text>
</comment>
<dbReference type="Pfam" id="PF00725">
    <property type="entry name" value="3HCDH"/>
    <property type="match status" value="1"/>
</dbReference>
<dbReference type="NCBIfam" id="NF004783">
    <property type="entry name" value="PRK06129.1"/>
    <property type="match status" value="1"/>
</dbReference>
<dbReference type="SUPFAM" id="SSF51735">
    <property type="entry name" value="NAD(P)-binding Rossmann-fold domains"/>
    <property type="match status" value="1"/>
</dbReference>
<dbReference type="InterPro" id="IPR006108">
    <property type="entry name" value="3HC_DH_C"/>
</dbReference>
<dbReference type="InterPro" id="IPR013328">
    <property type="entry name" value="6PGD_dom2"/>
</dbReference>
<protein>
    <recommendedName>
        <fullName evidence="9">L-gulonate 3-dehydrogenase</fullName>
        <ecNumber evidence="8">1.1.1.45</ecNumber>
    </recommendedName>
    <alternativeName>
        <fullName evidence="9">L-gulonate 3-dehydrogenase</fullName>
    </alternativeName>
</protein>
<evidence type="ECO:0000256" key="8">
    <source>
        <dbReference type="ARBA" id="ARBA00038962"/>
    </source>
</evidence>
<dbReference type="EC" id="1.1.1.45" evidence="8"/>
<name>A0ABM0GLK0_SACKO</name>
<dbReference type="PIRSF" id="PIRSF000105">
    <property type="entry name" value="HCDH"/>
    <property type="match status" value="1"/>
</dbReference>
<accession>A0ABM0GLK0</accession>
<feature type="domain" description="3-hydroxyacyl-CoA dehydrogenase C-terminal" evidence="10">
    <location>
        <begin position="198"/>
        <end position="254"/>
    </location>
</feature>
<dbReference type="SUPFAM" id="SSF48179">
    <property type="entry name" value="6-phosphogluconate dehydrogenase C-terminal domain-like"/>
    <property type="match status" value="1"/>
</dbReference>
<dbReference type="InterPro" id="IPR008927">
    <property type="entry name" value="6-PGluconate_DH-like_C_sf"/>
</dbReference>
<evidence type="ECO:0000256" key="4">
    <source>
        <dbReference type="ARBA" id="ARBA00022490"/>
    </source>
</evidence>
<evidence type="ECO:0000256" key="9">
    <source>
        <dbReference type="ARBA" id="ARBA00042709"/>
    </source>
</evidence>
<dbReference type="Proteomes" id="UP000694865">
    <property type="component" value="Unplaced"/>
</dbReference>
<keyword evidence="12" id="KW-1185">Reference proteome</keyword>
<evidence type="ECO:0000256" key="6">
    <source>
        <dbReference type="ARBA" id="ARBA00023002"/>
    </source>
</evidence>
<gene>
    <name evidence="13" type="primary">LOC100374307</name>
</gene>